<organism evidence="3 4">
    <name type="scientific">Blautia hominis</name>
    <dbReference type="NCBI Taxonomy" id="2025493"/>
    <lineage>
        <taxon>Bacteria</taxon>
        <taxon>Bacillati</taxon>
        <taxon>Bacillota</taxon>
        <taxon>Clostridia</taxon>
        <taxon>Lachnospirales</taxon>
        <taxon>Lachnospiraceae</taxon>
        <taxon>Blautia</taxon>
    </lineage>
</organism>
<feature type="domain" description="Schlafen AlbA-2" evidence="1">
    <location>
        <begin position="19"/>
        <end position="139"/>
    </location>
</feature>
<evidence type="ECO:0000313" key="4">
    <source>
        <dbReference type="Proteomes" id="UP001600943"/>
    </source>
</evidence>
<accession>A0ABQ0B550</accession>
<protein>
    <submittedName>
        <fullName evidence="3">ATP-binding protein</fullName>
    </submittedName>
</protein>
<dbReference type="PANTHER" id="PTHR30595">
    <property type="entry name" value="GLPR-RELATED TRANSCRIPTIONAL REPRESSOR"/>
    <property type="match status" value="1"/>
</dbReference>
<evidence type="ECO:0000259" key="1">
    <source>
        <dbReference type="Pfam" id="PF04326"/>
    </source>
</evidence>
<dbReference type="GO" id="GO:0005524">
    <property type="term" value="F:ATP binding"/>
    <property type="evidence" value="ECO:0007669"/>
    <property type="project" value="UniProtKB-KW"/>
</dbReference>
<dbReference type="InterPro" id="IPR007421">
    <property type="entry name" value="Schlafen_AlbA_2_dom"/>
</dbReference>
<dbReference type="Pfam" id="PF04326">
    <property type="entry name" value="SLFN_AlbA_2"/>
    <property type="match status" value="1"/>
</dbReference>
<proteinExistence type="predicted"/>
<comment type="caution">
    <text evidence="3">The sequence shown here is derived from an EMBL/GenBank/DDBJ whole genome shotgun (WGS) entry which is preliminary data.</text>
</comment>
<keyword evidence="4" id="KW-1185">Reference proteome</keyword>
<dbReference type="RefSeq" id="WP_390403506.1">
    <property type="nucleotide sequence ID" value="NZ_BAABYW010000001.1"/>
</dbReference>
<feature type="domain" description="Filamentation induced by cAMP protein Fic-like C-terminal" evidence="2">
    <location>
        <begin position="442"/>
        <end position="499"/>
    </location>
</feature>
<reference evidence="3 4" key="1">
    <citation type="submission" date="2024-04" db="EMBL/GenBank/DDBJ databases">
        <title>Defined microbial consortia suppress multidrug-resistant proinflammatory Enterobacteriaceae via ecological control.</title>
        <authorList>
            <person name="Furuichi M."/>
            <person name="Kawaguchi T."/>
            <person name="Pust M."/>
            <person name="Yasuma K."/>
            <person name="Plichta D."/>
            <person name="Hasegawa N."/>
            <person name="Ohya T."/>
            <person name="Bhattarai S."/>
            <person name="Sasajima S."/>
            <person name="Aoto Y."/>
            <person name="Tuganbaev T."/>
            <person name="Yaginuma M."/>
            <person name="Ueda M."/>
            <person name="Okahashi N."/>
            <person name="Amafuji K."/>
            <person name="Kiridooshi Y."/>
            <person name="Sugita K."/>
            <person name="Strazar M."/>
            <person name="Skelly A."/>
            <person name="Suda W."/>
            <person name="Hattori M."/>
            <person name="Nakamoto N."/>
            <person name="Caballero S."/>
            <person name="Norman J."/>
            <person name="Olle B."/>
            <person name="Tanoue T."/>
            <person name="Arita M."/>
            <person name="Bucci V."/>
            <person name="Atarashi K."/>
            <person name="Xavier R."/>
            <person name="Honda K."/>
        </authorList>
    </citation>
    <scope>NUCLEOTIDE SEQUENCE [LARGE SCALE GENOMIC DNA]</scope>
    <source>
        <strain evidence="4">k04-0078-D8-1</strain>
    </source>
</reference>
<dbReference type="Gene3D" id="3.30.565.60">
    <property type="match status" value="1"/>
</dbReference>
<name>A0ABQ0B550_9FIRM</name>
<dbReference type="EMBL" id="BAABYW010000001">
    <property type="protein sequence ID" value="GAA6406569.1"/>
    <property type="molecule type" value="Genomic_DNA"/>
</dbReference>
<sequence length="505" mass="57415">MLAEELRELAARVQIQRAEAQYIEVKTAKDGCPKRLYDTLSSFSNQDSGGILIFGLDERAAFQAVGVYDLHDLQKKVTEQCNQMDPPVRAVFTFTEYEGVNICSAEIPAIDLAERPCYYKGAGKVKGAYVRVGDADLPMTDYEIYSYEVYRKHVHDDERIVERIPVSMLDRTRLERFLNDKKAERPQFSMLQESQMLEMLNVTRGGVPTLAGIMNFCIYPQGIFPQYSITAVVVPGYEIGDVGEDMERFMDNKRICGTISEMVEEAVGFCKRNMKIKTIIDPDTGRRRDKTEYPLNAVREAVLNALIHRDYSEHTEGTPVQIDFFKDRLEIHSPGNLYGRMTVEQLGVARPDLRNPALAVMAESLTGAENRYSGIPTIRKEMADAGLPEPVFENRRNEFVVVLYNAMVSYRSIAKKPLVLRESALYAVSSGDIEEMPEDKGIQDLLEFCAQPRTKIEIAEYMGVKTLYYIMKKYVNPLLQSGKLAMTLPEKPQSKLQRYYTIGIR</sequence>
<keyword evidence="3" id="KW-0067">ATP-binding</keyword>
<dbReference type="InterPro" id="IPR038475">
    <property type="entry name" value="RecG_C_sf"/>
</dbReference>
<dbReference type="PANTHER" id="PTHR30595:SF6">
    <property type="entry name" value="SCHLAFEN ALBA-2 DOMAIN-CONTAINING PROTEIN"/>
    <property type="match status" value="1"/>
</dbReference>
<dbReference type="Pfam" id="PF13749">
    <property type="entry name" value="HATPase_c_4"/>
    <property type="match status" value="1"/>
</dbReference>
<dbReference type="Pfam" id="PF21247">
    <property type="entry name" value="Fic-like_C"/>
    <property type="match status" value="1"/>
</dbReference>
<dbReference type="InterPro" id="IPR038461">
    <property type="entry name" value="Schlafen_AlbA_2_dom_sf"/>
</dbReference>
<evidence type="ECO:0000313" key="3">
    <source>
        <dbReference type="EMBL" id="GAA6406569.1"/>
    </source>
</evidence>
<gene>
    <name evidence="3" type="ORF">K040078D81_06860</name>
</gene>
<dbReference type="Gene3D" id="3.30.950.30">
    <property type="entry name" value="Schlafen, AAA domain"/>
    <property type="match status" value="1"/>
</dbReference>
<keyword evidence="3" id="KW-0547">Nucleotide-binding</keyword>
<dbReference type="InterPro" id="IPR049514">
    <property type="entry name" value="Fic-like_C"/>
</dbReference>
<evidence type="ECO:0000259" key="2">
    <source>
        <dbReference type="Pfam" id="PF21247"/>
    </source>
</evidence>
<dbReference type="Proteomes" id="UP001600943">
    <property type="component" value="Unassembled WGS sequence"/>
</dbReference>